<feature type="signal peptide" evidence="2">
    <location>
        <begin position="1"/>
        <end position="22"/>
    </location>
</feature>
<evidence type="ECO:0000256" key="1">
    <source>
        <dbReference type="SAM" id="MobiDB-lite"/>
    </source>
</evidence>
<feature type="chain" id="PRO_5016459230" evidence="2">
    <location>
        <begin position="23"/>
        <end position="214"/>
    </location>
</feature>
<dbReference type="Proteomes" id="UP000245697">
    <property type="component" value="Unassembled WGS sequence"/>
</dbReference>
<feature type="region of interest" description="Disordered" evidence="1">
    <location>
        <begin position="104"/>
        <end position="123"/>
    </location>
</feature>
<comment type="caution">
    <text evidence="3">The sequence shown here is derived from an EMBL/GenBank/DDBJ whole genome shotgun (WGS) entry which is preliminary data.</text>
</comment>
<sequence>MSKIGFLLAVPAVVLAGACAQADATPATAPVPAGCDPTANPLTWSSTRTTPILVEAARYGAAELAAGTTGTPLLNQPFTPSITNVAAPASWLIDLGNSLARETGKPVHTDAPSAEGQSFGMASGPEQTPVVLYTGVDQVSADFEVQCHPTVRGTLHAWSQTVAGGVACEYQPDVQLDTFGRLALQLCPPDLLTPPPSDPVEGEQLPDGISPELN</sequence>
<protein>
    <submittedName>
        <fullName evidence="3">Uncharacterized protein</fullName>
    </submittedName>
</protein>
<accession>A0A316F495</accession>
<dbReference type="OrthoDB" id="3297594at2"/>
<proteinExistence type="predicted"/>
<feature type="region of interest" description="Disordered" evidence="1">
    <location>
        <begin position="190"/>
        <end position="214"/>
    </location>
</feature>
<keyword evidence="2" id="KW-0732">Signal</keyword>
<name>A0A316F495_9ACTN</name>
<dbReference type="EMBL" id="QGGR01000019">
    <property type="protein sequence ID" value="PWK40436.1"/>
    <property type="molecule type" value="Genomic_DNA"/>
</dbReference>
<keyword evidence="4" id="KW-1185">Reference proteome</keyword>
<dbReference type="PROSITE" id="PS51257">
    <property type="entry name" value="PROKAR_LIPOPROTEIN"/>
    <property type="match status" value="1"/>
</dbReference>
<gene>
    <name evidence="3" type="ORF">BC793_11921</name>
</gene>
<evidence type="ECO:0000313" key="4">
    <source>
        <dbReference type="Proteomes" id="UP000245697"/>
    </source>
</evidence>
<dbReference type="RefSeq" id="WP_109599732.1">
    <property type="nucleotide sequence ID" value="NZ_BONA01000072.1"/>
</dbReference>
<reference evidence="3 4" key="1">
    <citation type="submission" date="2018-05" db="EMBL/GenBank/DDBJ databases">
        <title>Genomic Encyclopedia of Archaeal and Bacterial Type Strains, Phase II (KMG-II): from individual species to whole genera.</title>
        <authorList>
            <person name="Goeker M."/>
        </authorList>
    </citation>
    <scope>NUCLEOTIDE SEQUENCE [LARGE SCALE GENOMIC DNA]</scope>
    <source>
        <strain evidence="3 4">DSM 45184</strain>
    </source>
</reference>
<evidence type="ECO:0000256" key="2">
    <source>
        <dbReference type="SAM" id="SignalP"/>
    </source>
</evidence>
<organism evidence="3 4">
    <name type="scientific">Actinoplanes xinjiangensis</name>
    <dbReference type="NCBI Taxonomy" id="512350"/>
    <lineage>
        <taxon>Bacteria</taxon>
        <taxon>Bacillati</taxon>
        <taxon>Actinomycetota</taxon>
        <taxon>Actinomycetes</taxon>
        <taxon>Micromonosporales</taxon>
        <taxon>Micromonosporaceae</taxon>
        <taxon>Actinoplanes</taxon>
    </lineage>
</organism>
<evidence type="ECO:0000313" key="3">
    <source>
        <dbReference type="EMBL" id="PWK40436.1"/>
    </source>
</evidence>
<dbReference type="AlphaFoldDB" id="A0A316F495"/>